<dbReference type="SUPFAM" id="SSF52467">
    <property type="entry name" value="DHS-like NAD/FAD-binding domain"/>
    <property type="match status" value="1"/>
</dbReference>
<organism evidence="9 10">
    <name type="scientific">Nakamurella flava</name>
    <dbReference type="NCBI Taxonomy" id="2576308"/>
    <lineage>
        <taxon>Bacteria</taxon>
        <taxon>Bacillati</taxon>
        <taxon>Actinomycetota</taxon>
        <taxon>Actinomycetes</taxon>
        <taxon>Nakamurellales</taxon>
        <taxon>Nakamurellaceae</taxon>
        <taxon>Nakamurella</taxon>
    </lineage>
</organism>
<gene>
    <name evidence="9" type="ORF">FDO65_14965</name>
</gene>
<evidence type="ECO:0000259" key="6">
    <source>
        <dbReference type="Pfam" id="PF00205"/>
    </source>
</evidence>
<evidence type="ECO:0000256" key="3">
    <source>
        <dbReference type="ARBA" id="ARBA00023052"/>
    </source>
</evidence>
<dbReference type="CDD" id="cd07035">
    <property type="entry name" value="TPP_PYR_POX_like"/>
    <property type="match status" value="1"/>
</dbReference>
<feature type="domain" description="Thiamine pyrophosphate enzyme N-terminal TPP-binding" evidence="8">
    <location>
        <begin position="28"/>
        <end position="146"/>
    </location>
</feature>
<dbReference type="InterPro" id="IPR011766">
    <property type="entry name" value="TPP_enzyme_TPP-bd"/>
</dbReference>
<evidence type="ECO:0000256" key="4">
    <source>
        <dbReference type="RuleBase" id="RU362132"/>
    </source>
</evidence>
<dbReference type="PANTHER" id="PTHR18968:SF13">
    <property type="entry name" value="ACETOLACTATE SYNTHASE CATALYTIC SUBUNIT, MITOCHONDRIAL"/>
    <property type="match status" value="1"/>
</dbReference>
<dbReference type="OrthoDB" id="4494979at2"/>
<dbReference type="Pfam" id="PF00205">
    <property type="entry name" value="TPP_enzyme_M"/>
    <property type="match status" value="1"/>
</dbReference>
<comment type="cofactor">
    <cofactor evidence="1">
        <name>thiamine diphosphate</name>
        <dbReference type="ChEBI" id="CHEBI:58937"/>
    </cofactor>
</comment>
<dbReference type="Gene3D" id="3.40.50.1220">
    <property type="entry name" value="TPP-binding domain"/>
    <property type="match status" value="1"/>
</dbReference>
<keyword evidence="9" id="KW-0456">Lyase</keyword>
<dbReference type="AlphaFoldDB" id="A0A4V6Y6R0"/>
<evidence type="ECO:0000313" key="10">
    <source>
        <dbReference type="Proteomes" id="UP000306985"/>
    </source>
</evidence>
<comment type="caution">
    <text evidence="9">The sequence shown here is derived from an EMBL/GenBank/DDBJ whole genome shotgun (WGS) entry which is preliminary data.</text>
</comment>
<evidence type="ECO:0000256" key="5">
    <source>
        <dbReference type="SAM" id="MobiDB-lite"/>
    </source>
</evidence>
<dbReference type="PANTHER" id="PTHR18968">
    <property type="entry name" value="THIAMINE PYROPHOSPHATE ENZYMES"/>
    <property type="match status" value="1"/>
</dbReference>
<name>A0A4V6Y6R0_9ACTN</name>
<evidence type="ECO:0000256" key="1">
    <source>
        <dbReference type="ARBA" id="ARBA00001964"/>
    </source>
</evidence>
<dbReference type="InterPro" id="IPR029035">
    <property type="entry name" value="DHS-like_NAD/FAD-binding_dom"/>
</dbReference>
<dbReference type="GO" id="GO:0003984">
    <property type="term" value="F:acetolactate synthase activity"/>
    <property type="evidence" value="ECO:0007669"/>
    <property type="project" value="TreeGrafter"/>
</dbReference>
<protein>
    <submittedName>
        <fullName evidence="9">5-guanidino-2-oxopentanoate decarboxylase</fullName>
        <ecNumber evidence="9">4.1.1.75</ecNumber>
    </submittedName>
</protein>
<dbReference type="NCBIfam" id="NF005712">
    <property type="entry name" value="PRK07524.1"/>
    <property type="match status" value="1"/>
</dbReference>
<feature type="domain" description="Thiamine pyrophosphate enzyme central" evidence="6">
    <location>
        <begin position="216"/>
        <end position="348"/>
    </location>
</feature>
<evidence type="ECO:0000259" key="7">
    <source>
        <dbReference type="Pfam" id="PF02775"/>
    </source>
</evidence>
<dbReference type="InterPro" id="IPR000399">
    <property type="entry name" value="TPP-bd_CS"/>
</dbReference>
<sequence>MGADRPTGLPGQRRDPRHHRRNPMSTRTFGEAIMDLVADTLDTDTVFGIPGVHTIELYRGVHRRGLRSVVPRHEQGAGFMADGYTRVTGKPGVCLLVTGPGLINALTPVAQAWHDSQPMLVLAAATASTDLGRGRGPLHDVNDQAAIAAPVTSISEVVTDPDRFAELLGQAVAGWAAGRPRPVHLAVPTDLLARPTGPITPAPVTARPPRPKAAELAAAATLLAGARRSVLVVGGGAVDAAAQIRSLAERLDAPVITTGNAKGLLPEDHPLSVGTLLPFPAPLRLLADADVVLAVGTEFSEVDRIYTGAPLGITGAVVRVDIDPAQLHEPVPARVGLVGNAAEVLDDLQRALTGSGVAPGRADEDGAVRAGRARQVEFTGQTDGHRPWLAAMADVRTPDTVVALDSTQLAYSAIHVLGAQRPRTWLAPYGLGTLGPALPMAVGARVGRPDVPVMAVAGDGGLLFTIAELATAVDEGGPLTLVVWDNAGYGEIRDSFDRAGAPRVGTETTAHDIVAIARGFGAFATRADDPDAFRRDLKAAADRPGVSVVVATDPTGCTRPGGRS</sequence>
<dbReference type="Proteomes" id="UP000306985">
    <property type="component" value="Unassembled WGS sequence"/>
</dbReference>
<dbReference type="GO" id="GO:0030976">
    <property type="term" value="F:thiamine pyrophosphate binding"/>
    <property type="evidence" value="ECO:0007669"/>
    <property type="project" value="InterPro"/>
</dbReference>
<dbReference type="InterPro" id="IPR045229">
    <property type="entry name" value="TPP_enz"/>
</dbReference>
<reference evidence="9 10" key="1">
    <citation type="submission" date="2019-05" db="EMBL/GenBank/DDBJ databases">
        <title>Nakamurella sp. N5BH11, whole genome shotgun sequence.</title>
        <authorList>
            <person name="Tuo L."/>
        </authorList>
    </citation>
    <scope>NUCLEOTIDE SEQUENCE [LARGE SCALE GENOMIC DNA]</scope>
    <source>
        <strain evidence="9 10">N5BH11</strain>
    </source>
</reference>
<dbReference type="Pfam" id="PF02776">
    <property type="entry name" value="TPP_enzyme_N"/>
    <property type="match status" value="1"/>
</dbReference>
<dbReference type="SUPFAM" id="SSF52518">
    <property type="entry name" value="Thiamin diphosphate-binding fold (THDP-binding)"/>
    <property type="match status" value="2"/>
</dbReference>
<evidence type="ECO:0000259" key="8">
    <source>
        <dbReference type="Pfam" id="PF02776"/>
    </source>
</evidence>
<proteinExistence type="inferred from homology"/>
<dbReference type="GO" id="GO:0047435">
    <property type="term" value="F:5-guanidino-2-oxopentanoate decarboxylase activity"/>
    <property type="evidence" value="ECO:0007669"/>
    <property type="project" value="UniProtKB-EC"/>
</dbReference>
<evidence type="ECO:0000313" key="9">
    <source>
        <dbReference type="EMBL" id="TKV58805.1"/>
    </source>
</evidence>
<dbReference type="InterPro" id="IPR029061">
    <property type="entry name" value="THDP-binding"/>
</dbReference>
<dbReference type="GO" id="GO:0009099">
    <property type="term" value="P:L-valine biosynthetic process"/>
    <property type="evidence" value="ECO:0007669"/>
    <property type="project" value="TreeGrafter"/>
</dbReference>
<dbReference type="GO" id="GO:0005948">
    <property type="term" value="C:acetolactate synthase complex"/>
    <property type="evidence" value="ECO:0007669"/>
    <property type="project" value="TreeGrafter"/>
</dbReference>
<dbReference type="EMBL" id="SZZH01000003">
    <property type="protein sequence ID" value="TKV58805.1"/>
    <property type="molecule type" value="Genomic_DNA"/>
</dbReference>
<dbReference type="Gene3D" id="3.40.50.970">
    <property type="match status" value="2"/>
</dbReference>
<dbReference type="InterPro" id="IPR012000">
    <property type="entry name" value="Thiamin_PyroP_enz_cen_dom"/>
</dbReference>
<feature type="region of interest" description="Disordered" evidence="5">
    <location>
        <begin position="1"/>
        <end position="27"/>
    </location>
</feature>
<keyword evidence="3 4" id="KW-0786">Thiamine pyrophosphate</keyword>
<feature type="domain" description="Thiamine pyrophosphate enzyme TPP-binding" evidence="7">
    <location>
        <begin position="408"/>
        <end position="550"/>
    </location>
</feature>
<keyword evidence="10" id="KW-1185">Reference proteome</keyword>
<dbReference type="GO" id="GO:0009097">
    <property type="term" value="P:isoleucine biosynthetic process"/>
    <property type="evidence" value="ECO:0007669"/>
    <property type="project" value="TreeGrafter"/>
</dbReference>
<dbReference type="EC" id="4.1.1.75" evidence="9"/>
<dbReference type="PROSITE" id="PS00187">
    <property type="entry name" value="TPP_ENZYMES"/>
    <property type="match status" value="1"/>
</dbReference>
<dbReference type="CDD" id="cd00568">
    <property type="entry name" value="TPP_enzymes"/>
    <property type="match status" value="1"/>
</dbReference>
<evidence type="ECO:0000256" key="2">
    <source>
        <dbReference type="ARBA" id="ARBA00007812"/>
    </source>
</evidence>
<dbReference type="InterPro" id="IPR012001">
    <property type="entry name" value="Thiamin_PyroP_enz_TPP-bd_dom"/>
</dbReference>
<dbReference type="Pfam" id="PF02775">
    <property type="entry name" value="TPP_enzyme_C"/>
    <property type="match status" value="1"/>
</dbReference>
<accession>A0A4V6Y6R0</accession>
<dbReference type="GO" id="GO:0050660">
    <property type="term" value="F:flavin adenine dinucleotide binding"/>
    <property type="evidence" value="ECO:0007669"/>
    <property type="project" value="TreeGrafter"/>
</dbReference>
<comment type="similarity">
    <text evidence="2 4">Belongs to the TPP enzyme family.</text>
</comment>
<dbReference type="GO" id="GO:0000287">
    <property type="term" value="F:magnesium ion binding"/>
    <property type="evidence" value="ECO:0007669"/>
    <property type="project" value="InterPro"/>
</dbReference>